<sequence length="153" mass="16255">MSKILVTTDASELGQKAVAHAQALAQALNAELVVLSVVPELAPAVVSEYAYVPPITPEELAAEEAQLRAQLERTLPAETLRIRQADGLGVPRVIVQTVREEGASLVVMSTHGRSGLGRALLGSVAEDVARHSPVPVMLVRDGMPVADWAHRTK</sequence>
<dbReference type="SUPFAM" id="SSF52402">
    <property type="entry name" value="Adenine nucleotide alpha hydrolases-like"/>
    <property type="match status" value="1"/>
</dbReference>
<dbReference type="CDD" id="cd00293">
    <property type="entry name" value="USP-like"/>
    <property type="match status" value="1"/>
</dbReference>
<dbReference type="EMBL" id="JBHUMK010000010">
    <property type="protein sequence ID" value="MFD2608255.1"/>
    <property type="molecule type" value="Genomic_DNA"/>
</dbReference>
<dbReference type="PANTHER" id="PTHR46268">
    <property type="entry name" value="STRESS RESPONSE PROTEIN NHAX"/>
    <property type="match status" value="1"/>
</dbReference>
<dbReference type="InterPro" id="IPR006016">
    <property type="entry name" value="UspA"/>
</dbReference>
<reference evidence="6" key="1">
    <citation type="journal article" date="2019" name="Int. J. Syst. Evol. Microbiol.">
        <title>The Global Catalogue of Microorganisms (GCM) 10K type strain sequencing project: providing services to taxonomists for standard genome sequencing and annotation.</title>
        <authorList>
            <consortium name="The Broad Institute Genomics Platform"/>
            <consortium name="The Broad Institute Genome Sequencing Center for Infectious Disease"/>
            <person name="Wu L."/>
            <person name="Ma J."/>
        </authorList>
    </citation>
    <scope>NUCLEOTIDE SEQUENCE [LARGE SCALE GENOMIC DNA]</scope>
    <source>
        <strain evidence="6">KCTC 33842</strain>
    </source>
</reference>
<proteinExistence type="inferred from homology"/>
<protein>
    <submittedName>
        <fullName evidence="5">Universal stress protein</fullName>
    </submittedName>
</protein>
<evidence type="ECO:0000313" key="5">
    <source>
        <dbReference type="EMBL" id="MFD2608255.1"/>
    </source>
</evidence>
<comment type="caution">
    <text evidence="5">The sequence shown here is derived from an EMBL/GenBank/DDBJ whole genome shotgun (WGS) entry which is preliminary data.</text>
</comment>
<dbReference type="InterPro" id="IPR006015">
    <property type="entry name" value="Universal_stress_UspA"/>
</dbReference>
<organism evidence="5 6">
    <name type="scientific">Deinococcus taklimakanensis</name>
    <dbReference type="NCBI Taxonomy" id="536443"/>
    <lineage>
        <taxon>Bacteria</taxon>
        <taxon>Thermotogati</taxon>
        <taxon>Deinococcota</taxon>
        <taxon>Deinococci</taxon>
        <taxon>Deinococcales</taxon>
        <taxon>Deinococcaceae</taxon>
        <taxon>Deinococcus</taxon>
    </lineage>
</organism>
<evidence type="ECO:0000256" key="2">
    <source>
        <dbReference type="ARBA" id="ARBA00022741"/>
    </source>
</evidence>
<keyword evidence="6" id="KW-1185">Reference proteome</keyword>
<keyword evidence="3" id="KW-0067">ATP-binding</keyword>
<evidence type="ECO:0000256" key="3">
    <source>
        <dbReference type="ARBA" id="ARBA00022840"/>
    </source>
</evidence>
<feature type="domain" description="UspA" evidence="4">
    <location>
        <begin position="2"/>
        <end position="140"/>
    </location>
</feature>
<gene>
    <name evidence="5" type="ORF">ACFSR9_02215</name>
</gene>
<evidence type="ECO:0000313" key="6">
    <source>
        <dbReference type="Proteomes" id="UP001597475"/>
    </source>
</evidence>
<dbReference type="PRINTS" id="PR01438">
    <property type="entry name" value="UNVRSLSTRESS"/>
</dbReference>
<dbReference type="PANTHER" id="PTHR46268:SF27">
    <property type="entry name" value="UNIVERSAL STRESS PROTEIN RV2623"/>
    <property type="match status" value="1"/>
</dbReference>
<comment type="similarity">
    <text evidence="1">Belongs to the universal stress protein A family.</text>
</comment>
<name>A0ABW5P192_9DEIO</name>
<accession>A0ABW5P192</accession>
<dbReference type="Gene3D" id="3.40.50.620">
    <property type="entry name" value="HUPs"/>
    <property type="match status" value="1"/>
</dbReference>
<evidence type="ECO:0000256" key="1">
    <source>
        <dbReference type="ARBA" id="ARBA00008791"/>
    </source>
</evidence>
<dbReference type="RefSeq" id="WP_386842622.1">
    <property type="nucleotide sequence ID" value="NZ_JBHUMK010000010.1"/>
</dbReference>
<evidence type="ECO:0000259" key="4">
    <source>
        <dbReference type="Pfam" id="PF00582"/>
    </source>
</evidence>
<dbReference type="InterPro" id="IPR014729">
    <property type="entry name" value="Rossmann-like_a/b/a_fold"/>
</dbReference>
<keyword evidence="2" id="KW-0547">Nucleotide-binding</keyword>
<dbReference type="Proteomes" id="UP001597475">
    <property type="component" value="Unassembled WGS sequence"/>
</dbReference>
<dbReference type="Pfam" id="PF00582">
    <property type="entry name" value="Usp"/>
    <property type="match status" value="1"/>
</dbReference>